<keyword evidence="7" id="KW-1185">Reference proteome</keyword>
<dbReference type="PANTHER" id="PTHR46743">
    <property type="entry name" value="TEICHOIC ACIDS EXPORT ATP-BINDING PROTEIN TAGH"/>
    <property type="match status" value="1"/>
</dbReference>
<comment type="similarity">
    <text evidence="1">Belongs to the ABC transporter superfamily.</text>
</comment>
<dbReference type="InterPro" id="IPR015860">
    <property type="entry name" value="ABC_transpr_TagH-like"/>
</dbReference>
<evidence type="ECO:0000256" key="4">
    <source>
        <dbReference type="ARBA" id="ARBA00022840"/>
    </source>
</evidence>
<dbReference type="InterPro" id="IPR050683">
    <property type="entry name" value="Bact_Polysacc_Export_ATP-bd"/>
</dbReference>
<dbReference type="Proteomes" id="UP001589862">
    <property type="component" value="Unassembled WGS sequence"/>
</dbReference>
<dbReference type="Gene3D" id="3.40.50.300">
    <property type="entry name" value="P-loop containing nucleotide triphosphate hydrolases"/>
    <property type="match status" value="1"/>
</dbReference>
<reference evidence="6 7" key="1">
    <citation type="submission" date="2024-09" db="EMBL/GenBank/DDBJ databases">
        <authorList>
            <person name="Sun Q."/>
            <person name="Mori K."/>
        </authorList>
    </citation>
    <scope>NUCLEOTIDE SEQUENCE [LARGE SCALE GENOMIC DNA]</scope>
    <source>
        <strain evidence="6 7">NCAIM B.02604</strain>
    </source>
</reference>
<evidence type="ECO:0000256" key="3">
    <source>
        <dbReference type="ARBA" id="ARBA00022741"/>
    </source>
</evidence>
<dbReference type="EMBL" id="JBHLUB010000031">
    <property type="protein sequence ID" value="MFC0582691.1"/>
    <property type="molecule type" value="Genomic_DNA"/>
</dbReference>
<keyword evidence="4 6" id="KW-0067">ATP-binding</keyword>
<proteinExistence type="inferred from homology"/>
<dbReference type="CDD" id="cd03220">
    <property type="entry name" value="ABC_KpsT_Wzt"/>
    <property type="match status" value="1"/>
</dbReference>
<dbReference type="InterPro" id="IPR017871">
    <property type="entry name" value="ABC_transporter-like_CS"/>
</dbReference>
<protein>
    <submittedName>
        <fullName evidence="6">ABC transporter ATP-binding protein</fullName>
    </submittedName>
</protein>
<keyword evidence="2" id="KW-0813">Transport</keyword>
<evidence type="ECO:0000256" key="1">
    <source>
        <dbReference type="ARBA" id="ARBA00005417"/>
    </source>
</evidence>
<dbReference type="InterPro" id="IPR003593">
    <property type="entry name" value="AAA+_ATPase"/>
</dbReference>
<accession>A0ABV6PC42</accession>
<feature type="domain" description="ABC transporter" evidence="5">
    <location>
        <begin position="36"/>
        <end position="255"/>
    </location>
</feature>
<comment type="caution">
    <text evidence="6">The sequence shown here is derived from an EMBL/GenBank/DDBJ whole genome shotgun (WGS) entry which is preliminary data.</text>
</comment>
<keyword evidence="3" id="KW-0547">Nucleotide-binding</keyword>
<organism evidence="6 7">
    <name type="scientific">Micrococcoides hystricis</name>
    <dbReference type="NCBI Taxonomy" id="1572761"/>
    <lineage>
        <taxon>Bacteria</taxon>
        <taxon>Bacillati</taxon>
        <taxon>Actinomycetota</taxon>
        <taxon>Actinomycetes</taxon>
        <taxon>Micrococcales</taxon>
        <taxon>Micrococcaceae</taxon>
        <taxon>Micrococcoides</taxon>
    </lineage>
</organism>
<evidence type="ECO:0000313" key="6">
    <source>
        <dbReference type="EMBL" id="MFC0582691.1"/>
    </source>
</evidence>
<sequence>MSEKKPVLVLDDISMKYRVQSGSAELDQKRGFLGKLKGRITGQKRRVTVEALKPLSLAFYEGETIGLIGRNGSGKSTLSKIIAGHLTPTTGRILATDSPIMLGVNASLIQSLSGAQNIRLGCLAMGMTHEQIDEKYDSLVELTGLEKAIDLPMKTYSSGMSARLRFAIATAVDPEILVIDEALNTGDAQFKARTQARMDELRKNAGLVILVSHSISTIKQMCTRAVWLDKGTLVMDGDVAEVTAKYQSFMKNLAKKNNATARKIMQSGIATLPEVTIVDA</sequence>
<dbReference type="InterPro" id="IPR003439">
    <property type="entry name" value="ABC_transporter-like_ATP-bd"/>
</dbReference>
<dbReference type="SUPFAM" id="SSF52540">
    <property type="entry name" value="P-loop containing nucleoside triphosphate hydrolases"/>
    <property type="match status" value="1"/>
</dbReference>
<dbReference type="PROSITE" id="PS00211">
    <property type="entry name" value="ABC_TRANSPORTER_1"/>
    <property type="match status" value="1"/>
</dbReference>
<dbReference type="PROSITE" id="PS50893">
    <property type="entry name" value="ABC_TRANSPORTER_2"/>
    <property type="match status" value="1"/>
</dbReference>
<evidence type="ECO:0000313" key="7">
    <source>
        <dbReference type="Proteomes" id="UP001589862"/>
    </source>
</evidence>
<dbReference type="InterPro" id="IPR027417">
    <property type="entry name" value="P-loop_NTPase"/>
</dbReference>
<gene>
    <name evidence="6" type="ORF">ACFFFR_09925</name>
</gene>
<dbReference type="Pfam" id="PF00005">
    <property type="entry name" value="ABC_tran"/>
    <property type="match status" value="1"/>
</dbReference>
<evidence type="ECO:0000256" key="2">
    <source>
        <dbReference type="ARBA" id="ARBA00022448"/>
    </source>
</evidence>
<dbReference type="GO" id="GO:0005524">
    <property type="term" value="F:ATP binding"/>
    <property type="evidence" value="ECO:0007669"/>
    <property type="project" value="UniProtKB-KW"/>
</dbReference>
<dbReference type="RefSeq" id="WP_377460039.1">
    <property type="nucleotide sequence ID" value="NZ_JBHLUB010000031.1"/>
</dbReference>
<name>A0ABV6PC42_9MICC</name>
<dbReference type="SMART" id="SM00382">
    <property type="entry name" value="AAA"/>
    <property type="match status" value="1"/>
</dbReference>
<dbReference type="PANTHER" id="PTHR46743:SF2">
    <property type="entry name" value="TEICHOIC ACIDS EXPORT ATP-BINDING PROTEIN TAGH"/>
    <property type="match status" value="1"/>
</dbReference>
<evidence type="ECO:0000259" key="5">
    <source>
        <dbReference type="PROSITE" id="PS50893"/>
    </source>
</evidence>